<dbReference type="STRING" id="1088818.A0A2I0APL8"/>
<proteinExistence type="predicted"/>
<feature type="compositionally biased region" description="Polar residues" evidence="1">
    <location>
        <begin position="312"/>
        <end position="321"/>
    </location>
</feature>
<dbReference type="AlphaFoldDB" id="A0A2I0APL8"/>
<feature type="region of interest" description="Disordered" evidence="1">
    <location>
        <begin position="312"/>
        <end position="334"/>
    </location>
</feature>
<feature type="domain" description="DUF1421" evidence="2">
    <location>
        <begin position="429"/>
        <end position="471"/>
    </location>
</feature>
<evidence type="ECO:0000256" key="1">
    <source>
        <dbReference type="SAM" id="MobiDB-lite"/>
    </source>
</evidence>
<keyword evidence="4" id="KW-1185">Reference proteome</keyword>
<protein>
    <recommendedName>
        <fullName evidence="2">DUF1421 domain-containing protein</fullName>
    </recommendedName>
</protein>
<feature type="compositionally biased region" description="Polar residues" evidence="1">
    <location>
        <begin position="242"/>
        <end position="251"/>
    </location>
</feature>
<sequence>MASGGSSGRSLSGTRSFDFGSDDVLCSYDDYTPQQDQSVNGMRSDLSAKDLHENRVRRPLANVYGQPEDFPREDVISAVEKCMKKYADNLMRCLEGISGRLTQLELYCYKLERSLNEFQADMTREQSESVVNIKSLEKEVHEVHRCVQIIRDKQELAETQKELTKLQLSQKEPISSTHSLRNEDSAAKLTASSERKAHTDTSDVPNLHLALSLPRQIPSPPPQLQPTAMATGLQPVPASVNAPLQPTSMATGLQPVPASVNAPPHRDRYIPNQNISFYSQHQPLPQQQQVQHLQPEMHFATQRAQMPDLSLQSPLPQQVGASQQQQFPQYQQQWPSSSQAQVLYSPYQTPNPIPETFQAPTPYPPPQYTTHRQPMPAAPVKNDHPGNNPYPSQPNIQGYNPAYAMGRSRNPFPVGFQASMSMNDPRNQYGEMIEKAVSMGYQRDQVICVLQRMGEAGQPLDFNALLDGLNAPPRAWSS</sequence>
<evidence type="ECO:0000313" key="4">
    <source>
        <dbReference type="Proteomes" id="UP000236161"/>
    </source>
</evidence>
<name>A0A2I0APL8_9ASPA</name>
<dbReference type="Proteomes" id="UP000236161">
    <property type="component" value="Unassembled WGS sequence"/>
</dbReference>
<feature type="compositionally biased region" description="Polar residues" evidence="1">
    <location>
        <begin position="166"/>
        <end position="179"/>
    </location>
</feature>
<dbReference type="Pfam" id="PF07223">
    <property type="entry name" value="DUF1421"/>
    <property type="match status" value="1"/>
</dbReference>
<dbReference type="OrthoDB" id="549883at2759"/>
<feature type="region of interest" description="Disordered" evidence="1">
    <location>
        <begin position="165"/>
        <end position="204"/>
    </location>
</feature>
<reference evidence="3 4" key="1">
    <citation type="journal article" date="2017" name="Nature">
        <title>The Apostasia genome and the evolution of orchids.</title>
        <authorList>
            <person name="Zhang G.Q."/>
            <person name="Liu K.W."/>
            <person name="Li Z."/>
            <person name="Lohaus R."/>
            <person name="Hsiao Y.Y."/>
            <person name="Niu S.C."/>
            <person name="Wang J.Y."/>
            <person name="Lin Y.C."/>
            <person name="Xu Q."/>
            <person name="Chen L.J."/>
            <person name="Yoshida K."/>
            <person name="Fujiwara S."/>
            <person name="Wang Z.W."/>
            <person name="Zhang Y.Q."/>
            <person name="Mitsuda N."/>
            <person name="Wang M."/>
            <person name="Liu G.H."/>
            <person name="Pecoraro L."/>
            <person name="Huang H.X."/>
            <person name="Xiao X.J."/>
            <person name="Lin M."/>
            <person name="Wu X.Y."/>
            <person name="Wu W.L."/>
            <person name="Chen Y.Y."/>
            <person name="Chang S.B."/>
            <person name="Sakamoto S."/>
            <person name="Ohme-Takagi M."/>
            <person name="Yagi M."/>
            <person name="Zeng S.J."/>
            <person name="Shen C.Y."/>
            <person name="Yeh C.M."/>
            <person name="Luo Y.B."/>
            <person name="Tsai W.C."/>
            <person name="Van de Peer Y."/>
            <person name="Liu Z.J."/>
        </authorList>
    </citation>
    <scope>NUCLEOTIDE SEQUENCE [LARGE SCALE GENOMIC DNA]</scope>
    <source>
        <strain evidence="4">cv. Shenzhen</strain>
        <tissue evidence="3">Stem</tissue>
    </source>
</reference>
<feature type="region of interest" description="Disordered" evidence="1">
    <location>
        <begin position="237"/>
        <end position="266"/>
    </location>
</feature>
<feature type="compositionally biased region" description="Low complexity" evidence="1">
    <location>
        <begin position="322"/>
        <end position="334"/>
    </location>
</feature>
<evidence type="ECO:0000313" key="3">
    <source>
        <dbReference type="EMBL" id="PKA57499.1"/>
    </source>
</evidence>
<dbReference type="EMBL" id="KZ451966">
    <property type="protein sequence ID" value="PKA57499.1"/>
    <property type="molecule type" value="Genomic_DNA"/>
</dbReference>
<evidence type="ECO:0000259" key="2">
    <source>
        <dbReference type="Pfam" id="PF07223"/>
    </source>
</evidence>
<accession>A0A2I0APL8</accession>
<dbReference type="PANTHER" id="PTHR31805:SF16">
    <property type="entry name" value="FORMIN-LIKE PROTEIN (DUF1421)"/>
    <property type="match status" value="1"/>
</dbReference>
<dbReference type="InterPro" id="IPR010820">
    <property type="entry name" value="DUF1421"/>
</dbReference>
<dbReference type="PANTHER" id="PTHR31805">
    <property type="entry name" value="RECEPTOR-LIKE KINASE, PUTATIVE (DUF1421)-RELATED"/>
    <property type="match status" value="1"/>
</dbReference>
<organism evidence="3 4">
    <name type="scientific">Apostasia shenzhenica</name>
    <dbReference type="NCBI Taxonomy" id="1088818"/>
    <lineage>
        <taxon>Eukaryota</taxon>
        <taxon>Viridiplantae</taxon>
        <taxon>Streptophyta</taxon>
        <taxon>Embryophyta</taxon>
        <taxon>Tracheophyta</taxon>
        <taxon>Spermatophyta</taxon>
        <taxon>Magnoliopsida</taxon>
        <taxon>Liliopsida</taxon>
        <taxon>Asparagales</taxon>
        <taxon>Orchidaceae</taxon>
        <taxon>Apostasioideae</taxon>
        <taxon>Apostasia</taxon>
    </lineage>
</organism>
<gene>
    <name evidence="3" type="ORF">AXF42_Ash020743</name>
</gene>